<dbReference type="EnsemblPlants" id="OBART09G15230.4">
    <property type="protein sequence ID" value="OBART09G15230.4"/>
    <property type="gene ID" value="OBART09G15230"/>
</dbReference>
<sequence>MVIANSTPDSFNYAQFPFSLKKLSVKKKKKRRKNSRLVSAPASSPTACADFHLPSEQSRSRSRGAVVLLLQPHPESTQYGHCWQHKSEHDETLAG</sequence>
<dbReference type="Gramene" id="OBART09G15230.4">
    <property type="protein sequence ID" value="OBART09G15230.4"/>
    <property type="gene ID" value="OBART09G15230"/>
</dbReference>
<evidence type="ECO:0000313" key="2">
    <source>
        <dbReference type="EnsemblPlants" id="OBART09G15230.4"/>
    </source>
</evidence>
<feature type="region of interest" description="Disordered" evidence="1">
    <location>
        <begin position="25"/>
        <end position="46"/>
    </location>
</feature>
<keyword evidence="3" id="KW-1185">Reference proteome</keyword>
<feature type="compositionally biased region" description="Basic residues" evidence="1">
    <location>
        <begin position="25"/>
        <end position="35"/>
    </location>
</feature>
<evidence type="ECO:0000313" key="3">
    <source>
        <dbReference type="Proteomes" id="UP000026960"/>
    </source>
</evidence>
<dbReference type="HOGENOM" id="CLU_2378906_0_0_1"/>
<dbReference type="AlphaFoldDB" id="A0A0D3H8I5"/>
<evidence type="ECO:0000256" key="1">
    <source>
        <dbReference type="SAM" id="MobiDB-lite"/>
    </source>
</evidence>
<reference evidence="2" key="1">
    <citation type="journal article" date="2009" name="Rice">
        <title>De Novo Next Generation Sequencing of Plant Genomes.</title>
        <authorList>
            <person name="Rounsley S."/>
            <person name="Marri P.R."/>
            <person name="Yu Y."/>
            <person name="He R."/>
            <person name="Sisneros N."/>
            <person name="Goicoechea J.L."/>
            <person name="Lee S.J."/>
            <person name="Angelova A."/>
            <person name="Kudrna D."/>
            <person name="Luo M."/>
            <person name="Affourtit J."/>
            <person name="Desany B."/>
            <person name="Knight J."/>
            <person name="Niazi F."/>
            <person name="Egholm M."/>
            <person name="Wing R.A."/>
        </authorList>
    </citation>
    <scope>NUCLEOTIDE SEQUENCE [LARGE SCALE GENOMIC DNA]</scope>
    <source>
        <strain evidence="2">cv. IRGC 105608</strain>
    </source>
</reference>
<reference evidence="2" key="2">
    <citation type="submission" date="2015-03" db="UniProtKB">
        <authorList>
            <consortium name="EnsemblPlants"/>
        </authorList>
    </citation>
    <scope>IDENTIFICATION</scope>
</reference>
<name>A0A0D3H8I5_9ORYZ</name>
<protein>
    <submittedName>
        <fullName evidence="2">Uncharacterized protein</fullName>
    </submittedName>
</protein>
<organism evidence="2">
    <name type="scientific">Oryza barthii</name>
    <dbReference type="NCBI Taxonomy" id="65489"/>
    <lineage>
        <taxon>Eukaryota</taxon>
        <taxon>Viridiplantae</taxon>
        <taxon>Streptophyta</taxon>
        <taxon>Embryophyta</taxon>
        <taxon>Tracheophyta</taxon>
        <taxon>Spermatophyta</taxon>
        <taxon>Magnoliopsida</taxon>
        <taxon>Liliopsida</taxon>
        <taxon>Poales</taxon>
        <taxon>Poaceae</taxon>
        <taxon>BOP clade</taxon>
        <taxon>Oryzoideae</taxon>
        <taxon>Oryzeae</taxon>
        <taxon>Oryzinae</taxon>
        <taxon>Oryza</taxon>
    </lineage>
</organism>
<dbReference type="Proteomes" id="UP000026960">
    <property type="component" value="Chromosome 9"/>
</dbReference>
<proteinExistence type="predicted"/>
<accession>A0A0D3H8I5</accession>